<evidence type="ECO:0000313" key="1">
    <source>
        <dbReference type="EMBL" id="QBQ74435.1"/>
    </source>
</evidence>
<protein>
    <submittedName>
        <fullName evidence="1">Tail tape measure protein</fullName>
    </submittedName>
</protein>
<dbReference type="Proteomes" id="UP000301424">
    <property type="component" value="Segment"/>
</dbReference>
<proteinExistence type="predicted"/>
<keyword evidence="2" id="KW-1185">Reference proteome</keyword>
<evidence type="ECO:0000313" key="2">
    <source>
        <dbReference type="Proteomes" id="UP000301424"/>
    </source>
</evidence>
<organism evidence="1 2">
    <name type="scientific">Burkholderia phage BcepSauron</name>
    <dbReference type="NCBI Taxonomy" id="2530033"/>
    <lineage>
        <taxon>Viruses</taxon>
        <taxon>Duplodnaviria</taxon>
        <taxon>Heunggongvirae</taxon>
        <taxon>Uroviricota</taxon>
        <taxon>Caudoviricetes</taxon>
        <taxon>Sarumanvirus</taxon>
        <taxon>Sarumanvirus bcepsauron</taxon>
    </lineage>
</organism>
<reference evidence="1 2" key="1">
    <citation type="submission" date="2019-02" db="EMBL/GenBank/DDBJ databases">
        <title>Complete genome sequence of Burkholderia cenocepacia phage BcepSauron.</title>
        <authorList>
            <person name="Park K."/>
            <person name="Gonzalez C."/>
            <person name="Liu M."/>
            <person name="Gill J."/>
        </authorList>
    </citation>
    <scope>NUCLEOTIDE SEQUENCE [LARGE SCALE GENOMIC DNA]</scope>
</reference>
<sequence length="164" mass="17505">MKKLYDQMTPTARDALAAVLGFDYEKGARGFDSLLREIPELPAGFTIGDAFRAYVAHLSARVNKGTAPAIASARAADPATAAARPDVAGWKVEQTATVGNVPSWRVESPAGAVYVVHAGVRMIAGGKRRQTLNETHHAKLCARIDAAIAQFVARTAAYSTWKPE</sequence>
<gene>
    <name evidence="1" type="ORF">BcepSauron_055</name>
</gene>
<name>A0A482MLE3_9CAUD</name>
<accession>A0A482MLE3</accession>
<dbReference type="EMBL" id="MK552141">
    <property type="protein sequence ID" value="QBQ74435.1"/>
    <property type="molecule type" value="Genomic_DNA"/>
</dbReference>